<feature type="compositionally biased region" description="Polar residues" evidence="1">
    <location>
        <begin position="538"/>
        <end position="564"/>
    </location>
</feature>
<feature type="compositionally biased region" description="Basic and acidic residues" evidence="1">
    <location>
        <begin position="643"/>
        <end position="668"/>
    </location>
</feature>
<feature type="compositionally biased region" description="Basic and acidic residues" evidence="1">
    <location>
        <begin position="756"/>
        <end position="771"/>
    </location>
</feature>
<feature type="region of interest" description="Disordered" evidence="1">
    <location>
        <begin position="323"/>
        <end position="453"/>
    </location>
</feature>
<feature type="region of interest" description="Disordered" evidence="1">
    <location>
        <begin position="481"/>
        <end position="605"/>
    </location>
</feature>
<comment type="caution">
    <text evidence="2">The sequence shown here is derived from an EMBL/GenBank/DDBJ whole genome shotgun (WGS) entry which is preliminary data.</text>
</comment>
<feature type="compositionally biased region" description="Basic and acidic residues" evidence="1">
    <location>
        <begin position="150"/>
        <end position="190"/>
    </location>
</feature>
<feature type="compositionally biased region" description="Basic and acidic residues" evidence="1">
    <location>
        <begin position="566"/>
        <end position="575"/>
    </location>
</feature>
<feature type="compositionally biased region" description="Low complexity" evidence="1">
    <location>
        <begin position="216"/>
        <end position="227"/>
    </location>
</feature>
<feature type="region of interest" description="Disordered" evidence="1">
    <location>
        <begin position="824"/>
        <end position="878"/>
    </location>
</feature>
<dbReference type="Proteomes" id="UP001276659">
    <property type="component" value="Unassembled WGS sequence"/>
</dbReference>
<feature type="compositionally biased region" description="Basic and acidic residues" evidence="1">
    <location>
        <begin position="735"/>
        <end position="746"/>
    </location>
</feature>
<dbReference type="EMBL" id="JASNWA010000010">
    <property type="protein sequence ID" value="KAK3168464.1"/>
    <property type="molecule type" value="Genomic_DNA"/>
</dbReference>
<protein>
    <submittedName>
        <fullName evidence="2">Uncharacterized protein</fullName>
    </submittedName>
</protein>
<dbReference type="AlphaFoldDB" id="A0AAD9YYG7"/>
<feature type="compositionally biased region" description="Pro residues" evidence="1">
    <location>
        <begin position="86"/>
        <end position="99"/>
    </location>
</feature>
<feature type="region of interest" description="Disordered" evidence="1">
    <location>
        <begin position="629"/>
        <end position="791"/>
    </location>
</feature>
<feature type="compositionally biased region" description="Low complexity" evidence="1">
    <location>
        <begin position="782"/>
        <end position="791"/>
    </location>
</feature>
<keyword evidence="3" id="KW-1185">Reference proteome</keyword>
<evidence type="ECO:0000256" key="1">
    <source>
        <dbReference type="SAM" id="MobiDB-lite"/>
    </source>
</evidence>
<feature type="region of interest" description="Disordered" evidence="1">
    <location>
        <begin position="43"/>
        <end position="309"/>
    </location>
</feature>
<feature type="compositionally biased region" description="Low complexity" evidence="1">
    <location>
        <begin position="508"/>
        <end position="518"/>
    </location>
</feature>
<feature type="compositionally biased region" description="Polar residues" evidence="1">
    <location>
        <begin position="864"/>
        <end position="878"/>
    </location>
</feature>
<feature type="compositionally biased region" description="Low complexity" evidence="1">
    <location>
        <begin position="831"/>
        <end position="847"/>
    </location>
</feature>
<feature type="region of interest" description="Disordered" evidence="1">
    <location>
        <begin position="1"/>
        <end position="20"/>
    </location>
</feature>
<gene>
    <name evidence="2" type="ORF">OEA41_004912</name>
</gene>
<feature type="compositionally biased region" description="Basic and acidic residues" evidence="1">
    <location>
        <begin position="230"/>
        <end position="241"/>
    </location>
</feature>
<feature type="compositionally biased region" description="Low complexity" evidence="1">
    <location>
        <begin position="682"/>
        <end position="700"/>
    </location>
</feature>
<proteinExistence type="predicted"/>
<feature type="compositionally biased region" description="Polar residues" evidence="1">
    <location>
        <begin position="339"/>
        <end position="382"/>
    </location>
</feature>
<organism evidence="2 3">
    <name type="scientific">Lepraria neglecta</name>
    <dbReference type="NCBI Taxonomy" id="209136"/>
    <lineage>
        <taxon>Eukaryota</taxon>
        <taxon>Fungi</taxon>
        <taxon>Dikarya</taxon>
        <taxon>Ascomycota</taxon>
        <taxon>Pezizomycotina</taxon>
        <taxon>Lecanoromycetes</taxon>
        <taxon>OSLEUM clade</taxon>
        <taxon>Lecanoromycetidae</taxon>
        <taxon>Lecanorales</taxon>
        <taxon>Lecanorineae</taxon>
        <taxon>Stereocaulaceae</taxon>
        <taxon>Lepraria</taxon>
    </lineage>
</organism>
<feature type="compositionally biased region" description="Low complexity" evidence="1">
    <location>
        <begin position="46"/>
        <end position="78"/>
    </location>
</feature>
<evidence type="ECO:0000313" key="2">
    <source>
        <dbReference type="EMBL" id="KAK3168464.1"/>
    </source>
</evidence>
<reference evidence="2" key="1">
    <citation type="submission" date="2022-11" db="EMBL/GenBank/DDBJ databases">
        <title>Chromosomal genome sequence assembly and mating type (MAT) locus characterization of the leprose asexual lichenized fungus Lepraria neglecta (Nyl.) Erichsen.</title>
        <authorList>
            <person name="Allen J.L."/>
            <person name="Pfeffer B."/>
        </authorList>
    </citation>
    <scope>NUCLEOTIDE SEQUENCE</scope>
    <source>
        <strain evidence="2">Allen 5258</strain>
    </source>
</reference>
<accession>A0AAD9YYG7</accession>
<feature type="compositionally biased region" description="Polar residues" evidence="1">
    <location>
        <begin position="248"/>
        <end position="272"/>
    </location>
</feature>
<evidence type="ECO:0000313" key="3">
    <source>
        <dbReference type="Proteomes" id="UP001276659"/>
    </source>
</evidence>
<name>A0AAD9YYG7_9LECA</name>
<sequence>MATAQPPKRPAQRKQSGNNILSRMLQMEKQSKVEFAGIVNCTNSTAQQQRASSASPTLPLSPRADYFSGPSAGASPSPTRSQRSPIPTPQSPLRPPPMPRSQTLPALAPDPKGTEKLPGKPKPSIEPLKTSTSKVYNHSAAEEICLPPSRSDHCEKERRREKRRAEKEQKEREKKLKHDEEKQRLSEGKAGKRVSKKLPPAAMETQKMPSALRRNSWMSIMSSHSTSGENARRSSREEKRLSIVSLGSFKSNRRSQSMPPNNAEETPKSSLEQWRPIVSPSAPKLPSFRWSSRKTSLRSGNPDTWGNDDAYERDLIAFAYRLEASSGVTEPEKIDQSKSKQSSRIETPQQQPSTPAISRNSTEPNLLSATQSRPIQSPQRSTGMKDDNSEAGLVSKPKDSERQSTTFNVNDDPKGTAGQKRTPSQVPPSPQSAPLPQVRSSHDGSSYVHKQRMYQQQRYIAGFEEQQAVKAATDHATELAAEYEPLLSGQATPASERGRTPIPSMPDALGIAQAAGAKKQQESSVSPAPTKQRHRSNSPRTSESASTKHQSHGPTPLSQYSSQTDDAEKDKEAARVRASMQSVRDVSTGKPHASTGFKRDKILGFRRRAKESPAFISVPYNTENQIVAVQSAPLDGPSSQESSPKRSKIDRIFREPRPSFAESSDRKRSSSLARNQNREEVVQSSSAQSHSRTRTSSSTVLNDNIPSPRQVPKSKTEPILTPTIKSAKQFSFPKDAQKPHSKEQPKAEANTGTKVDSPRSKHDNSAKDPKQRSNPMPSVKPASATEKATDAATTAVLEAKPTKKSPAKVIVASGTGDGLVRKASLTRSRSNPQLQTQTTATNTLPNLDFLPQLKHQPLVKRDQQSPTRPSQEDSTSVSVAQFSTPIAPLAYHSPTPAVAPDLKLIPRSPLRTPSQFPLPTANRHNRSATDVGTLSTFGKGILAEGLDAKPVAKLFVICCKCKFWHDLPSKLYEAMALPKELHKADEGKPTGARLATAIRCPWCEHAMTTFCCQGWTTVVYLHERHH</sequence>